<reference evidence="1 2" key="1">
    <citation type="journal article" date="2015" name="Genome Biol. Evol.">
        <title>Comparative Genomics of a Bacterivorous Green Alga Reveals Evolutionary Causalities and Consequences of Phago-Mixotrophic Mode of Nutrition.</title>
        <authorList>
            <person name="Burns J.A."/>
            <person name="Paasch A."/>
            <person name="Narechania A."/>
            <person name="Kim E."/>
        </authorList>
    </citation>
    <scope>NUCLEOTIDE SEQUENCE [LARGE SCALE GENOMIC DNA]</scope>
    <source>
        <strain evidence="1 2">PLY_AMNH</strain>
    </source>
</reference>
<dbReference type="AlphaFoldDB" id="A0AAE0FCN0"/>
<organism evidence="1 2">
    <name type="scientific">Cymbomonas tetramitiformis</name>
    <dbReference type="NCBI Taxonomy" id="36881"/>
    <lineage>
        <taxon>Eukaryota</taxon>
        <taxon>Viridiplantae</taxon>
        <taxon>Chlorophyta</taxon>
        <taxon>Pyramimonadophyceae</taxon>
        <taxon>Pyramimonadales</taxon>
        <taxon>Pyramimonadaceae</taxon>
        <taxon>Cymbomonas</taxon>
    </lineage>
</organism>
<name>A0AAE0FCN0_9CHLO</name>
<gene>
    <name evidence="1" type="ORF">CYMTET_33633</name>
</gene>
<evidence type="ECO:0000313" key="1">
    <source>
        <dbReference type="EMBL" id="KAK3257274.1"/>
    </source>
</evidence>
<accession>A0AAE0FCN0</accession>
<keyword evidence="2" id="KW-1185">Reference proteome</keyword>
<sequence>MPAGAPCGLAKNSKESKFALTGAVCGPMQYEKEDKYGGPATKIEADLRYAKNNSVVLACGNQNSFYGFGSKDWDIRQSCQDSWDSAVGPCNSDYGSDLVLPLQALLVAADIMLDEPLGDRTERTGDDDMYQQCVERVTHFGVFGWVKDDEAWEHLKTLQSMHNDSNVTYPSSASLFFVGLVYDDIADLTYSEIMVLLRSFCASTTVREFGVKLLVSMTHDNMQGSRGGNFINAMGGPYFPSRIHTDIKVSAQLSMLQGPRSYLMDEILGTPYYSQDLEVLVGHYGEICKFDFSQLLVTLTSALGLLVVARTITDGIMTKALPLRKLYDQEKYHRTVDYSEVRDKLMSGDVALHKISTVDDIFREDTANRDPQTATGSVNKSGVAISKLQHDASLAKVMPNDQPTELPKTLPGLVSVEEQAMA</sequence>
<proteinExistence type="predicted"/>
<protein>
    <submittedName>
        <fullName evidence="1">Uncharacterized protein</fullName>
    </submittedName>
</protein>
<dbReference type="EMBL" id="LGRX02020753">
    <property type="protein sequence ID" value="KAK3257274.1"/>
    <property type="molecule type" value="Genomic_DNA"/>
</dbReference>
<comment type="caution">
    <text evidence="1">The sequence shown here is derived from an EMBL/GenBank/DDBJ whole genome shotgun (WGS) entry which is preliminary data.</text>
</comment>
<dbReference type="Proteomes" id="UP001190700">
    <property type="component" value="Unassembled WGS sequence"/>
</dbReference>
<evidence type="ECO:0000313" key="2">
    <source>
        <dbReference type="Proteomes" id="UP001190700"/>
    </source>
</evidence>